<dbReference type="EMBL" id="CAJVPT010045301">
    <property type="protein sequence ID" value="CAG8736009.1"/>
    <property type="molecule type" value="Genomic_DNA"/>
</dbReference>
<evidence type="ECO:0000313" key="2">
    <source>
        <dbReference type="Proteomes" id="UP000789525"/>
    </source>
</evidence>
<dbReference type="Proteomes" id="UP000789525">
    <property type="component" value="Unassembled WGS sequence"/>
</dbReference>
<gene>
    <name evidence="1" type="ORF">ACOLOM_LOCUS11915</name>
</gene>
<reference evidence="1" key="1">
    <citation type="submission" date="2021-06" db="EMBL/GenBank/DDBJ databases">
        <authorList>
            <person name="Kallberg Y."/>
            <person name="Tangrot J."/>
            <person name="Rosling A."/>
        </authorList>
    </citation>
    <scope>NUCLEOTIDE SEQUENCE</scope>
    <source>
        <strain evidence="1">CL356</strain>
    </source>
</reference>
<evidence type="ECO:0000313" key="1">
    <source>
        <dbReference type="EMBL" id="CAG8736009.1"/>
    </source>
</evidence>
<accession>A0ACA9Q4J7</accession>
<protein>
    <submittedName>
        <fullName evidence="1">2871_t:CDS:1</fullName>
    </submittedName>
</protein>
<keyword evidence="2" id="KW-1185">Reference proteome</keyword>
<name>A0ACA9Q4J7_9GLOM</name>
<comment type="caution">
    <text evidence="1">The sequence shown here is derived from an EMBL/GenBank/DDBJ whole genome shotgun (WGS) entry which is preliminary data.</text>
</comment>
<sequence>MWYNRTHIDCAQDAKKYSEPIEFPPNIEEQDPKVNVLHLLHMLRHLETLEIRAGPRYDRGIHTYLSNFLNGRDFSTRLRSFTWWDVDVDIRTLIPALLIPSVKEVHSSQASRKDHMDYVWGPDLPQNLQSVSRDGQSNVERLTLSLVQVDGLNLSELLRLPRALKVLTYHGGIRYQLADQPPLRVFKRALSHVASELEFLDLFWNSTLPFDDDSTLSFQKFVSLKFLVVNCSLIHDPRSPTNGSLLSESLPPSLEVLYMYGPYPKIWHRNDILECWKLVLTEKSTTYLPNLWFIGHWNDLDLLIPFLDLASSQNVQIALEFQELIRVKEAFLSKIK</sequence>
<organism evidence="1 2">
    <name type="scientific">Acaulospora colombiana</name>
    <dbReference type="NCBI Taxonomy" id="27376"/>
    <lineage>
        <taxon>Eukaryota</taxon>
        <taxon>Fungi</taxon>
        <taxon>Fungi incertae sedis</taxon>
        <taxon>Mucoromycota</taxon>
        <taxon>Glomeromycotina</taxon>
        <taxon>Glomeromycetes</taxon>
        <taxon>Diversisporales</taxon>
        <taxon>Acaulosporaceae</taxon>
        <taxon>Acaulospora</taxon>
    </lineage>
</organism>
<proteinExistence type="predicted"/>